<dbReference type="SUPFAM" id="SSF69189">
    <property type="entry name" value="Penicillin-binding protein associated domain"/>
    <property type="match status" value="1"/>
</dbReference>
<dbReference type="RefSeq" id="WP_109840458.1">
    <property type="nucleotide sequence ID" value="NZ_LT669839.1"/>
</dbReference>
<evidence type="ECO:0000256" key="3">
    <source>
        <dbReference type="ARBA" id="ARBA00007164"/>
    </source>
</evidence>
<evidence type="ECO:0000256" key="11">
    <source>
        <dbReference type="ARBA" id="ARBA00023316"/>
    </source>
</evidence>
<evidence type="ECO:0000256" key="1">
    <source>
        <dbReference type="ARBA" id="ARBA00003217"/>
    </source>
</evidence>
<reference evidence="17 18" key="1">
    <citation type="submission" date="2016-11" db="EMBL/GenBank/DDBJ databases">
        <authorList>
            <person name="Manzoor S."/>
        </authorList>
    </citation>
    <scope>NUCLEOTIDE SEQUENCE [LARGE SCALE GENOMIC DNA]</scope>
    <source>
        <strain evidence="17">Clostridium ultunense strain Esp</strain>
    </source>
</reference>
<accession>A0A1M4PKQ5</accession>
<evidence type="ECO:0000256" key="9">
    <source>
        <dbReference type="ARBA" id="ARBA00022960"/>
    </source>
</evidence>
<evidence type="ECO:0000256" key="4">
    <source>
        <dbReference type="ARBA" id="ARBA00012448"/>
    </source>
</evidence>
<evidence type="ECO:0000313" key="17">
    <source>
        <dbReference type="EMBL" id="SHD76052.1"/>
    </source>
</evidence>
<feature type="active site" description="Acyl-ester intermediate" evidence="13">
    <location>
        <position position="59"/>
    </location>
</feature>
<feature type="active site" description="Proton acceptor" evidence="13">
    <location>
        <position position="62"/>
    </location>
</feature>
<dbReference type="InterPro" id="IPR037167">
    <property type="entry name" value="Peptidase_S11_C_sf"/>
</dbReference>
<dbReference type="PANTHER" id="PTHR21581:SF11">
    <property type="entry name" value="D-ALANYL-D-ALANINE CARBOXYPEPTIDASE DACA"/>
    <property type="match status" value="1"/>
</dbReference>
<dbReference type="PANTHER" id="PTHR21581">
    <property type="entry name" value="D-ALANYL-D-ALANINE CARBOXYPEPTIDASE"/>
    <property type="match status" value="1"/>
</dbReference>
<keyword evidence="8 17" id="KW-0378">Hydrolase</keyword>
<evidence type="ECO:0000256" key="12">
    <source>
        <dbReference type="ARBA" id="ARBA00034000"/>
    </source>
</evidence>
<dbReference type="InterPro" id="IPR012907">
    <property type="entry name" value="Peptidase_S11_C"/>
</dbReference>
<dbReference type="OrthoDB" id="9791132at2"/>
<evidence type="ECO:0000256" key="14">
    <source>
        <dbReference type="PIRSR" id="PIRSR618044-2"/>
    </source>
</evidence>
<gene>
    <name evidence="17" type="ORF">CUESP1_0668</name>
</gene>
<dbReference type="Pfam" id="PF07943">
    <property type="entry name" value="PBP5_C"/>
    <property type="match status" value="1"/>
</dbReference>
<evidence type="ECO:0000256" key="5">
    <source>
        <dbReference type="ARBA" id="ARBA00022645"/>
    </source>
</evidence>
<dbReference type="GO" id="GO:0008360">
    <property type="term" value="P:regulation of cell shape"/>
    <property type="evidence" value="ECO:0007669"/>
    <property type="project" value="UniProtKB-KW"/>
</dbReference>
<comment type="catalytic activity">
    <reaction evidence="12">
        <text>Preferential cleavage: (Ac)2-L-Lys-D-Ala-|-D-Ala. Also transpeptidation of peptidyl-alanyl moieties that are N-acyl substituents of D-alanine.</text>
        <dbReference type="EC" id="3.4.16.4"/>
    </reaction>
</comment>
<dbReference type="InterPro" id="IPR018044">
    <property type="entry name" value="Peptidase_S11"/>
</dbReference>
<keyword evidence="9" id="KW-0133">Cell shape</keyword>
<comment type="pathway">
    <text evidence="2">Cell wall biogenesis; peptidoglycan biosynthesis.</text>
</comment>
<dbReference type="AlphaFoldDB" id="A0A1M4PKQ5"/>
<dbReference type="GO" id="GO:0071555">
    <property type="term" value="P:cell wall organization"/>
    <property type="evidence" value="ECO:0007669"/>
    <property type="project" value="UniProtKB-KW"/>
</dbReference>
<dbReference type="SUPFAM" id="SSF56601">
    <property type="entry name" value="beta-lactamase/transpeptidase-like"/>
    <property type="match status" value="1"/>
</dbReference>
<dbReference type="SMART" id="SM00936">
    <property type="entry name" value="PBP5_C"/>
    <property type="match status" value="1"/>
</dbReference>
<evidence type="ECO:0000256" key="13">
    <source>
        <dbReference type="PIRSR" id="PIRSR618044-1"/>
    </source>
</evidence>
<keyword evidence="11" id="KW-0961">Cell wall biogenesis/degradation</keyword>
<dbReference type="InterPro" id="IPR015956">
    <property type="entry name" value="Peniciliin-bd_prot_C_sf"/>
</dbReference>
<dbReference type="Proteomes" id="UP000245423">
    <property type="component" value="Chromosome 1"/>
</dbReference>
<protein>
    <recommendedName>
        <fullName evidence="4">serine-type D-Ala-D-Ala carboxypeptidase</fullName>
        <ecNumber evidence="4">3.4.16.4</ecNumber>
    </recommendedName>
</protein>
<dbReference type="InterPro" id="IPR001967">
    <property type="entry name" value="Peptidase_S11_N"/>
</dbReference>
<comment type="function">
    <text evidence="1">Removes C-terminal D-alanyl residues from sugar-peptide cell wall precursors.</text>
</comment>
<keyword evidence="10" id="KW-0573">Peptidoglycan synthesis</keyword>
<dbReference type="Gene3D" id="3.40.710.10">
    <property type="entry name" value="DD-peptidase/beta-lactamase superfamily"/>
    <property type="match status" value="1"/>
</dbReference>
<dbReference type="Gene3D" id="2.60.410.10">
    <property type="entry name" value="D-Ala-D-Ala carboxypeptidase, C-terminal domain"/>
    <property type="match status" value="1"/>
</dbReference>
<dbReference type="UniPathway" id="UPA00219"/>
<keyword evidence="18" id="KW-1185">Reference proteome</keyword>
<evidence type="ECO:0000313" key="18">
    <source>
        <dbReference type="Proteomes" id="UP000245423"/>
    </source>
</evidence>
<dbReference type="PRINTS" id="PR00725">
    <property type="entry name" value="DADACBPTASE1"/>
</dbReference>
<evidence type="ECO:0000256" key="8">
    <source>
        <dbReference type="ARBA" id="ARBA00022801"/>
    </source>
</evidence>
<feature type="active site" evidence="13">
    <location>
        <position position="119"/>
    </location>
</feature>
<feature type="domain" description="Peptidase S11 D-Ala-D-Ala carboxypeptidase A C-terminal" evidence="16">
    <location>
        <begin position="282"/>
        <end position="370"/>
    </location>
</feature>
<evidence type="ECO:0000256" key="2">
    <source>
        <dbReference type="ARBA" id="ARBA00004752"/>
    </source>
</evidence>
<sequence>MRRLLNGIILSLLFILILNSTALATVGIENEVTAYLLGDYETGEILEEYNIYKPIEIASISKLMSYLVVMKQVERGFISLDDKVYIDEDVIQIKGSSLKLEEGEIFTVKELLEAALVVSANDATYALAKYVAGTEKDFVKLMREEAKAIGLESAFYINSTGLPEGELQNKMSTEDIFKLSRYIINEYPEVLFLTTIPYIELDNREYKEENTNPLLKEIKGIDGLKTGFTNKAGYCLVSTINIDGDYIETENLRLISIVMGTKSEEKRKELSKKLVQYGLNNYSKRILANENIPVDIVYMPKSKDKEIEIYPSKNFSIILKDGDYIDKDILIDEGLKLPLKSMDKVGKIVLSTEGNILEEIDLIIHKDVKKENLIMRILRNIKEFIVNVFKIDKLTIFRILIKK</sequence>
<dbReference type="EMBL" id="LT669839">
    <property type="protein sequence ID" value="SHD76052.1"/>
    <property type="molecule type" value="Genomic_DNA"/>
</dbReference>
<keyword evidence="6" id="KW-0645">Protease</keyword>
<comment type="similarity">
    <text evidence="3 15">Belongs to the peptidase S11 family.</text>
</comment>
<evidence type="ECO:0000256" key="6">
    <source>
        <dbReference type="ARBA" id="ARBA00022670"/>
    </source>
</evidence>
<dbReference type="GO" id="GO:0009002">
    <property type="term" value="F:serine-type D-Ala-D-Ala carboxypeptidase activity"/>
    <property type="evidence" value="ECO:0007669"/>
    <property type="project" value="UniProtKB-EC"/>
</dbReference>
<dbReference type="Pfam" id="PF00768">
    <property type="entry name" value="Peptidase_S11"/>
    <property type="match status" value="1"/>
</dbReference>
<evidence type="ECO:0000256" key="7">
    <source>
        <dbReference type="ARBA" id="ARBA00022729"/>
    </source>
</evidence>
<keyword evidence="5 17" id="KW-0121">Carboxypeptidase</keyword>
<proteinExistence type="inferred from homology"/>
<evidence type="ECO:0000256" key="15">
    <source>
        <dbReference type="RuleBase" id="RU004016"/>
    </source>
</evidence>
<feature type="binding site" evidence="14">
    <location>
        <position position="225"/>
    </location>
    <ligand>
        <name>substrate</name>
    </ligand>
</feature>
<evidence type="ECO:0000259" key="16">
    <source>
        <dbReference type="SMART" id="SM00936"/>
    </source>
</evidence>
<dbReference type="InterPro" id="IPR012338">
    <property type="entry name" value="Beta-lactam/transpept-like"/>
</dbReference>
<dbReference type="GO" id="GO:0006508">
    <property type="term" value="P:proteolysis"/>
    <property type="evidence" value="ECO:0007669"/>
    <property type="project" value="UniProtKB-KW"/>
</dbReference>
<organism evidence="17 18">
    <name type="scientific">[Clostridium] ultunense Esp</name>
    <dbReference type="NCBI Taxonomy" id="1288971"/>
    <lineage>
        <taxon>Bacteria</taxon>
        <taxon>Bacillati</taxon>
        <taxon>Bacillota</taxon>
        <taxon>Tissierellia</taxon>
        <taxon>Tissierellales</taxon>
        <taxon>Tepidimicrobiaceae</taxon>
        <taxon>Schnuerera</taxon>
    </lineage>
</organism>
<dbReference type="EC" id="3.4.16.4" evidence="4"/>
<keyword evidence="7" id="KW-0732">Signal</keyword>
<evidence type="ECO:0000256" key="10">
    <source>
        <dbReference type="ARBA" id="ARBA00022984"/>
    </source>
</evidence>
<dbReference type="GO" id="GO:0009252">
    <property type="term" value="P:peptidoglycan biosynthetic process"/>
    <property type="evidence" value="ECO:0007669"/>
    <property type="project" value="UniProtKB-UniPathway"/>
</dbReference>
<name>A0A1M4PKQ5_9FIRM</name>